<keyword evidence="2" id="KW-1185">Reference proteome</keyword>
<dbReference type="Proteomes" id="UP000247702">
    <property type="component" value="Unassembled WGS sequence"/>
</dbReference>
<dbReference type="AlphaFoldDB" id="A0A2Z6S7P6"/>
<comment type="caution">
    <text evidence="1">The sequence shown here is derived from an EMBL/GenBank/DDBJ whole genome shotgun (WGS) entry which is preliminary data.</text>
</comment>
<gene>
    <name evidence="1" type="ORF">RclHR1_05850011</name>
</gene>
<reference evidence="1 2" key="1">
    <citation type="submission" date="2017-11" db="EMBL/GenBank/DDBJ databases">
        <title>The genome of Rhizophagus clarus HR1 reveals common genetic basis of auxotrophy among arbuscular mycorrhizal fungi.</title>
        <authorList>
            <person name="Kobayashi Y."/>
        </authorList>
    </citation>
    <scope>NUCLEOTIDE SEQUENCE [LARGE SCALE GENOMIC DNA]</scope>
    <source>
        <strain evidence="1 2">HR1</strain>
    </source>
</reference>
<sequence>MSTQIQLTDTKPTYQEIEQALINVVKAGIYYRRPKDGKFMQSYKERVKKLHQAEDPDEFILENAKRLFPTKDKYQNLFGLFCPEYVWNILCLEFV</sequence>
<evidence type="ECO:0000313" key="1">
    <source>
        <dbReference type="EMBL" id="GBC04762.1"/>
    </source>
</evidence>
<proteinExistence type="predicted"/>
<name>A0A2Z6S7P6_9GLOM</name>
<accession>A0A2Z6S7P6</accession>
<dbReference type="EMBL" id="BEXD01003965">
    <property type="protein sequence ID" value="GBC04762.1"/>
    <property type="molecule type" value="Genomic_DNA"/>
</dbReference>
<protein>
    <submittedName>
        <fullName evidence="1">Uncharacterized protein</fullName>
    </submittedName>
</protein>
<evidence type="ECO:0000313" key="2">
    <source>
        <dbReference type="Proteomes" id="UP000247702"/>
    </source>
</evidence>
<organism evidence="1 2">
    <name type="scientific">Rhizophagus clarus</name>
    <dbReference type="NCBI Taxonomy" id="94130"/>
    <lineage>
        <taxon>Eukaryota</taxon>
        <taxon>Fungi</taxon>
        <taxon>Fungi incertae sedis</taxon>
        <taxon>Mucoromycota</taxon>
        <taxon>Glomeromycotina</taxon>
        <taxon>Glomeromycetes</taxon>
        <taxon>Glomerales</taxon>
        <taxon>Glomeraceae</taxon>
        <taxon>Rhizophagus</taxon>
    </lineage>
</organism>